<gene>
    <name evidence="2" type="ORF">ASD8599_00313</name>
</gene>
<sequence>MFGIRKKAANTAKRAGFLTGGLLLCCVGAAFLTLAGWLALVPLVGMQLTATIVAAAYLGTGLIMIGVGARSDSDNEVVKGLHDQPAQAPTSGPPIIQAFMYGLEAGARSDQRRH</sequence>
<keyword evidence="1" id="KW-0472">Membrane</keyword>
<proteinExistence type="predicted"/>
<dbReference type="Proteomes" id="UP000244880">
    <property type="component" value="Unassembled WGS sequence"/>
</dbReference>
<feature type="transmembrane region" description="Helical" evidence="1">
    <location>
        <begin position="21"/>
        <end position="40"/>
    </location>
</feature>
<keyword evidence="1" id="KW-0812">Transmembrane</keyword>
<evidence type="ECO:0000313" key="3">
    <source>
        <dbReference type="Proteomes" id="UP000244880"/>
    </source>
</evidence>
<accession>A0A2R8B977</accession>
<reference evidence="2 3" key="1">
    <citation type="submission" date="2018-03" db="EMBL/GenBank/DDBJ databases">
        <authorList>
            <person name="Keele B.F."/>
        </authorList>
    </citation>
    <scope>NUCLEOTIDE SEQUENCE [LARGE SCALE GENOMIC DNA]</scope>
    <source>
        <strain evidence="2 3">CECT 8599</strain>
    </source>
</reference>
<keyword evidence="1" id="KW-1133">Transmembrane helix</keyword>
<evidence type="ECO:0000313" key="2">
    <source>
        <dbReference type="EMBL" id="SPH19579.1"/>
    </source>
</evidence>
<protein>
    <submittedName>
        <fullName evidence="2">Uncharacterized protein</fullName>
    </submittedName>
</protein>
<evidence type="ECO:0000256" key="1">
    <source>
        <dbReference type="SAM" id="Phobius"/>
    </source>
</evidence>
<dbReference type="AlphaFoldDB" id="A0A2R8B977"/>
<feature type="transmembrane region" description="Helical" evidence="1">
    <location>
        <begin position="46"/>
        <end position="69"/>
    </location>
</feature>
<dbReference type="OrthoDB" id="7862864at2"/>
<keyword evidence="3" id="KW-1185">Reference proteome</keyword>
<dbReference type="EMBL" id="OMOR01000001">
    <property type="protein sequence ID" value="SPH19579.1"/>
    <property type="molecule type" value="Genomic_DNA"/>
</dbReference>
<dbReference type="RefSeq" id="WP_108826906.1">
    <property type="nucleotide sequence ID" value="NZ_OMOR01000001.1"/>
</dbReference>
<organism evidence="2 3">
    <name type="scientific">Ascidiaceihabitans donghaensis</name>
    <dbReference type="NCBI Taxonomy" id="1510460"/>
    <lineage>
        <taxon>Bacteria</taxon>
        <taxon>Pseudomonadati</taxon>
        <taxon>Pseudomonadota</taxon>
        <taxon>Alphaproteobacteria</taxon>
        <taxon>Rhodobacterales</taxon>
        <taxon>Paracoccaceae</taxon>
        <taxon>Ascidiaceihabitans</taxon>
    </lineage>
</organism>
<name>A0A2R8B977_9RHOB</name>